<feature type="transmembrane region" description="Helical" evidence="5">
    <location>
        <begin position="233"/>
        <end position="251"/>
    </location>
</feature>
<evidence type="ECO:0000313" key="7">
    <source>
        <dbReference type="EMBL" id="GGG63292.1"/>
    </source>
</evidence>
<evidence type="ECO:0000256" key="2">
    <source>
        <dbReference type="ARBA" id="ARBA00022692"/>
    </source>
</evidence>
<keyword evidence="4 5" id="KW-0472">Membrane</keyword>
<reference evidence="7 8" key="1">
    <citation type="journal article" date="2014" name="Int. J. Syst. Evol. Microbiol.">
        <title>Complete genome sequence of Corynebacterium casei LMG S-19264T (=DSM 44701T), isolated from a smear-ripened cheese.</title>
        <authorList>
            <consortium name="US DOE Joint Genome Institute (JGI-PGF)"/>
            <person name="Walter F."/>
            <person name="Albersmeier A."/>
            <person name="Kalinowski J."/>
            <person name="Ruckert C."/>
        </authorList>
    </citation>
    <scope>NUCLEOTIDE SEQUENCE [LARGE SCALE GENOMIC DNA]</scope>
    <source>
        <strain evidence="7 8">CGMCC 1.15286</strain>
    </source>
</reference>
<feature type="transmembrane region" description="Helical" evidence="5">
    <location>
        <begin position="180"/>
        <end position="201"/>
    </location>
</feature>
<keyword evidence="3 5" id="KW-1133">Transmembrane helix</keyword>
<feature type="transmembrane region" description="Helical" evidence="5">
    <location>
        <begin position="304"/>
        <end position="324"/>
    </location>
</feature>
<feature type="transmembrane region" description="Helical" evidence="5">
    <location>
        <begin position="478"/>
        <end position="496"/>
    </location>
</feature>
<dbReference type="InterPro" id="IPR051533">
    <property type="entry name" value="WaaL-like"/>
</dbReference>
<dbReference type="PANTHER" id="PTHR37422">
    <property type="entry name" value="TEICHURONIC ACID BIOSYNTHESIS PROTEIN TUAE"/>
    <property type="match status" value="1"/>
</dbReference>
<feature type="transmembrane region" description="Helical" evidence="5">
    <location>
        <begin position="52"/>
        <end position="72"/>
    </location>
</feature>
<dbReference type="AlphaFoldDB" id="A0A917H0B4"/>
<feature type="transmembrane region" description="Helical" evidence="5">
    <location>
        <begin position="107"/>
        <end position="129"/>
    </location>
</feature>
<feature type="transmembrane region" description="Helical" evidence="5">
    <location>
        <begin position="20"/>
        <end position="37"/>
    </location>
</feature>
<feature type="transmembrane region" description="Helical" evidence="5">
    <location>
        <begin position="141"/>
        <end position="160"/>
    </location>
</feature>
<dbReference type="PANTHER" id="PTHR37422:SF13">
    <property type="entry name" value="LIPOPOLYSACCHARIDE BIOSYNTHESIS PROTEIN PA4999-RELATED"/>
    <property type="match status" value="1"/>
</dbReference>
<accession>A0A917H0B4</accession>
<dbReference type="InterPro" id="IPR007016">
    <property type="entry name" value="O-antigen_ligase-rel_domated"/>
</dbReference>
<feature type="transmembrane region" description="Helical" evidence="5">
    <location>
        <begin position="258"/>
        <end position="284"/>
    </location>
</feature>
<evidence type="ECO:0000256" key="4">
    <source>
        <dbReference type="ARBA" id="ARBA00023136"/>
    </source>
</evidence>
<gene>
    <name evidence="7" type="ORF">GCM10010918_16530</name>
</gene>
<dbReference type="EMBL" id="BMHY01000002">
    <property type="protein sequence ID" value="GGG63292.1"/>
    <property type="molecule type" value="Genomic_DNA"/>
</dbReference>
<comment type="caution">
    <text evidence="7">The sequence shown here is derived from an EMBL/GenBank/DDBJ whole genome shotgun (WGS) entry which is preliminary data.</text>
</comment>
<dbReference type="RefSeq" id="WP_188888420.1">
    <property type="nucleotide sequence ID" value="NZ_BMHY01000002.1"/>
</dbReference>
<feature type="transmembrane region" description="Helical" evidence="5">
    <location>
        <begin position="84"/>
        <end position="101"/>
    </location>
</feature>
<keyword evidence="2 5" id="KW-0812">Transmembrane</keyword>
<evidence type="ECO:0000259" key="6">
    <source>
        <dbReference type="Pfam" id="PF04932"/>
    </source>
</evidence>
<feature type="transmembrane region" description="Helical" evidence="5">
    <location>
        <begin position="447"/>
        <end position="466"/>
    </location>
</feature>
<evidence type="ECO:0000256" key="1">
    <source>
        <dbReference type="ARBA" id="ARBA00004141"/>
    </source>
</evidence>
<keyword evidence="8" id="KW-1185">Reference proteome</keyword>
<feature type="transmembrane region" description="Helical" evidence="5">
    <location>
        <begin position="540"/>
        <end position="558"/>
    </location>
</feature>
<comment type="subcellular location">
    <subcellularLocation>
        <location evidence="1">Membrane</location>
        <topology evidence="1">Multi-pass membrane protein</topology>
    </subcellularLocation>
</comment>
<proteinExistence type="predicted"/>
<dbReference type="Proteomes" id="UP000600247">
    <property type="component" value="Unassembled WGS sequence"/>
</dbReference>
<organism evidence="7 8">
    <name type="scientific">Paenibacillus radicis</name>
    <name type="common">ex Gao et al. 2016</name>
    <dbReference type="NCBI Taxonomy" id="1737354"/>
    <lineage>
        <taxon>Bacteria</taxon>
        <taxon>Bacillati</taxon>
        <taxon>Bacillota</taxon>
        <taxon>Bacilli</taxon>
        <taxon>Bacillales</taxon>
        <taxon>Paenibacillaceae</taxon>
        <taxon>Paenibacillus</taxon>
    </lineage>
</organism>
<protein>
    <submittedName>
        <fullName evidence="7">O-antigen polymerase</fullName>
    </submittedName>
</protein>
<evidence type="ECO:0000256" key="3">
    <source>
        <dbReference type="ARBA" id="ARBA00022989"/>
    </source>
</evidence>
<evidence type="ECO:0000313" key="8">
    <source>
        <dbReference type="Proteomes" id="UP000600247"/>
    </source>
</evidence>
<name>A0A917H0B4_9BACL</name>
<feature type="transmembrane region" description="Helical" evidence="5">
    <location>
        <begin position="344"/>
        <end position="365"/>
    </location>
</feature>
<dbReference type="Pfam" id="PF04932">
    <property type="entry name" value="Wzy_C"/>
    <property type="match status" value="1"/>
</dbReference>
<feature type="transmembrane region" description="Helical" evidence="5">
    <location>
        <begin position="208"/>
        <end position="227"/>
    </location>
</feature>
<evidence type="ECO:0000256" key="5">
    <source>
        <dbReference type="SAM" id="Phobius"/>
    </source>
</evidence>
<dbReference type="GO" id="GO:0016020">
    <property type="term" value="C:membrane"/>
    <property type="evidence" value="ECO:0007669"/>
    <property type="project" value="UniProtKB-SubCell"/>
</dbReference>
<feature type="domain" description="O-antigen ligase-related" evidence="6">
    <location>
        <begin position="327"/>
        <end position="456"/>
    </location>
</feature>
<sequence length="743" mass="83855">MSARKKEMRSTIVAAESPLLHWILTIGLALFIIIFPYNKALFNGYEYSFESAIYSAAIYGFVLLAATAIYVYRVGWKLNNHRSILSILVLLLPVVYWLSSMQAVSSYYAGFMVKVMFLMAALFLTAIYAGERLPARKIVEYATMLTCYIVVFYGLLILFGQEYFRDGMWLAHDGYRLASVFQYSNTYAGFLSAILLAAVYYAATCTRWYMRLANAIMLVPIFISFLLTYSRGAIVIIPVVILIIVPFLRFAQQIAYIVYAGLTALLSVVILGKLTANTDAIAAIVQPTETKAPSPISMFDSLPFQSWLLLGVAALVNAGLILLIHKKLYPWLETKTKKLAERKWSFAAVPATIIVIGSLAVVILLTSSGVRDLLPDKIAARFETINLQQHSVLERWTFYEDGVKVSKDYPILGAGGGGWQALYEQYQHNPYWSRQAHSYFIQTLVEVGWLGLLLLIGLLSYIYWLYIRSYIRYPERRGSHFIFFIISLTLLLHSAIDFDMSYIYLSAVVFISLGSMIAPYGRLLLIQRLTERKPVPYSKIIYSSTLGLLAVFMLIFAARNVSTLSTFDQTMDNASTGKMSIGDVLPALNSVIKKSPNQSAYSLTKYEVLKQAFDQTQDRKYLEEGIATLQDAKKHDPYNRSILLMLNDAFQKDGNLSEQLAILDEGVSKFQWDIQFYEKAVNANIGAMTSDAANKDKYRERVLELEAEVQRRTAQLATLPPEQMQGRSFSFTPETVQAIENLK</sequence>
<feature type="transmembrane region" description="Helical" evidence="5">
    <location>
        <begin position="502"/>
        <end position="520"/>
    </location>
</feature>